<gene>
    <name evidence="1" type="ORF">Adt_20566</name>
</gene>
<keyword evidence="2" id="KW-1185">Reference proteome</keyword>
<evidence type="ECO:0000313" key="2">
    <source>
        <dbReference type="Proteomes" id="UP001604336"/>
    </source>
</evidence>
<comment type="caution">
    <text evidence="1">The sequence shown here is derived from an EMBL/GenBank/DDBJ whole genome shotgun (WGS) entry which is preliminary data.</text>
</comment>
<protein>
    <submittedName>
        <fullName evidence="1">Uncharacterized protein</fullName>
    </submittedName>
</protein>
<sequence length="108" mass="11997">MDISDCHNSEKWKGSACGSKVKAKKIRSVDLSYSVEYFASVSVALAASYQICQEEVPSCYQCIKELVATGKVPKGSALYNFSLTFLVNRKNREGFAAVEEPEYKLGWI</sequence>
<dbReference type="Proteomes" id="UP001604336">
    <property type="component" value="Unassembled WGS sequence"/>
</dbReference>
<dbReference type="EMBL" id="JBFOLK010000006">
    <property type="protein sequence ID" value="KAL2504945.1"/>
    <property type="molecule type" value="Genomic_DNA"/>
</dbReference>
<evidence type="ECO:0000313" key="1">
    <source>
        <dbReference type="EMBL" id="KAL2504945.1"/>
    </source>
</evidence>
<accession>A0ABD1SWW4</accession>
<dbReference type="AlphaFoldDB" id="A0ABD1SWW4"/>
<reference evidence="2" key="1">
    <citation type="submission" date="2024-07" db="EMBL/GenBank/DDBJ databases">
        <title>Two chromosome-level genome assemblies of Korean endemic species Abeliophyllum distichum and Forsythia ovata (Oleaceae).</title>
        <authorList>
            <person name="Jang H."/>
        </authorList>
    </citation>
    <scope>NUCLEOTIDE SEQUENCE [LARGE SCALE GENOMIC DNA]</scope>
</reference>
<proteinExistence type="predicted"/>
<organism evidence="1 2">
    <name type="scientific">Abeliophyllum distichum</name>
    <dbReference type="NCBI Taxonomy" id="126358"/>
    <lineage>
        <taxon>Eukaryota</taxon>
        <taxon>Viridiplantae</taxon>
        <taxon>Streptophyta</taxon>
        <taxon>Embryophyta</taxon>
        <taxon>Tracheophyta</taxon>
        <taxon>Spermatophyta</taxon>
        <taxon>Magnoliopsida</taxon>
        <taxon>eudicotyledons</taxon>
        <taxon>Gunneridae</taxon>
        <taxon>Pentapetalae</taxon>
        <taxon>asterids</taxon>
        <taxon>lamiids</taxon>
        <taxon>Lamiales</taxon>
        <taxon>Oleaceae</taxon>
        <taxon>Forsythieae</taxon>
        <taxon>Abeliophyllum</taxon>
    </lineage>
</organism>
<name>A0ABD1SWW4_9LAMI</name>